<proteinExistence type="predicted"/>
<gene>
    <name evidence="3" type="ORF">G9H61_05155</name>
</gene>
<dbReference type="PANTHER" id="PTHR10587:SF80">
    <property type="entry name" value="CHITOOLIGOSACCHARIDE DEACETYLASE"/>
    <property type="match status" value="1"/>
</dbReference>
<organism evidence="3 4">
    <name type="scientific">Aquirufa ecclesiirivi</name>
    <dbReference type="NCBI Taxonomy" id="2715124"/>
    <lineage>
        <taxon>Bacteria</taxon>
        <taxon>Pseudomonadati</taxon>
        <taxon>Bacteroidota</taxon>
        <taxon>Cytophagia</taxon>
        <taxon>Cytophagales</taxon>
        <taxon>Flectobacillaceae</taxon>
        <taxon>Aquirufa</taxon>
    </lineage>
</organism>
<evidence type="ECO:0000259" key="2">
    <source>
        <dbReference type="PROSITE" id="PS51677"/>
    </source>
</evidence>
<dbReference type="InterPro" id="IPR050248">
    <property type="entry name" value="Polysacc_deacetylase_ArnD"/>
</dbReference>
<dbReference type="EMBL" id="JAANOH010000002">
    <property type="protein sequence ID" value="MCZ2474822.1"/>
    <property type="molecule type" value="Genomic_DNA"/>
</dbReference>
<dbReference type="Proteomes" id="UP001321186">
    <property type="component" value="Unassembled WGS sequence"/>
</dbReference>
<dbReference type="InterPro" id="IPR002509">
    <property type="entry name" value="NODB_dom"/>
</dbReference>
<accession>A0ABT4JFD0</accession>
<dbReference type="InterPro" id="IPR011330">
    <property type="entry name" value="Glyco_hydro/deAcase_b/a-brl"/>
</dbReference>
<dbReference type="CDD" id="cd10967">
    <property type="entry name" value="CE4_GLA_like_6s"/>
    <property type="match status" value="1"/>
</dbReference>
<keyword evidence="4" id="KW-1185">Reference proteome</keyword>
<feature type="signal peptide" evidence="1">
    <location>
        <begin position="1"/>
        <end position="21"/>
    </location>
</feature>
<evidence type="ECO:0000256" key="1">
    <source>
        <dbReference type="SAM" id="SignalP"/>
    </source>
</evidence>
<dbReference type="Pfam" id="PF01522">
    <property type="entry name" value="Polysacc_deac_1"/>
    <property type="match status" value="1"/>
</dbReference>
<evidence type="ECO:0000313" key="4">
    <source>
        <dbReference type="Proteomes" id="UP001321186"/>
    </source>
</evidence>
<comment type="caution">
    <text evidence="3">The sequence shown here is derived from an EMBL/GenBank/DDBJ whole genome shotgun (WGS) entry which is preliminary data.</text>
</comment>
<feature type="chain" id="PRO_5047412155" evidence="1">
    <location>
        <begin position="22"/>
        <end position="261"/>
    </location>
</feature>
<reference evidence="3 4" key="1">
    <citation type="submission" date="2020-03" db="EMBL/GenBank/DDBJ databases">
        <authorList>
            <person name="Pitt A."/>
            <person name="Hahn M.W."/>
        </authorList>
    </citation>
    <scope>NUCLEOTIDE SEQUENCE [LARGE SCALE GENOMIC DNA]</scope>
    <source>
        <strain evidence="3 4">5A-MARBSE</strain>
    </source>
</reference>
<evidence type="ECO:0000313" key="3">
    <source>
        <dbReference type="EMBL" id="MCZ2474822.1"/>
    </source>
</evidence>
<keyword evidence="1" id="KW-0732">Signal</keyword>
<dbReference type="Gene3D" id="3.20.20.370">
    <property type="entry name" value="Glycoside hydrolase/deacetylase"/>
    <property type="match status" value="1"/>
</dbReference>
<name>A0ABT4JFD0_9BACT</name>
<dbReference type="SUPFAM" id="SSF88713">
    <property type="entry name" value="Glycoside hydrolase/deacetylase"/>
    <property type="match status" value="1"/>
</dbReference>
<dbReference type="PANTHER" id="PTHR10587">
    <property type="entry name" value="GLYCOSYL TRANSFERASE-RELATED"/>
    <property type="match status" value="1"/>
</dbReference>
<sequence length="261" mass="29024">MKHMHRLLFGIALLGAIPSFSQNFTWPQGKKMALSLSFDDARGSQVTQGTPLLNQHGVKATFFLNPGAMEKNLAGWKKAVSDGHEIGNHSTSHPCTGIFTWSRANALENYSLEKMEKDILDCNKSIEKNLGVKAEVFAYPCGQTFIGNATQTQSYVPLIAKHFLLGRLWKSEAPNDPSYHNFAQLTGIEMDGQDFEQILPLIEEARNSGKWLVLAGHEMNESGNQTTRLSMLKKLMEYANDPAHGIWIAPMGTVAKYIQSR</sequence>
<dbReference type="PROSITE" id="PS51677">
    <property type="entry name" value="NODB"/>
    <property type="match status" value="1"/>
</dbReference>
<feature type="domain" description="NodB homology" evidence="2">
    <location>
        <begin position="32"/>
        <end position="144"/>
    </location>
</feature>
<protein>
    <submittedName>
        <fullName evidence="3">Polysaccharide deacetylase family protein</fullName>
    </submittedName>
</protein>